<proteinExistence type="predicted"/>
<accession>A0A1H9KCW2</accession>
<dbReference type="Pfam" id="PF10127">
    <property type="entry name" value="RlaP"/>
    <property type="match status" value="1"/>
</dbReference>
<organism evidence="1 2">
    <name type="scientific">Granulicatella balaenopterae</name>
    <dbReference type="NCBI Taxonomy" id="137733"/>
    <lineage>
        <taxon>Bacteria</taxon>
        <taxon>Bacillati</taxon>
        <taxon>Bacillota</taxon>
        <taxon>Bacilli</taxon>
        <taxon>Lactobacillales</taxon>
        <taxon>Carnobacteriaceae</taxon>
        <taxon>Granulicatella</taxon>
    </lineage>
</organism>
<dbReference type="OrthoDB" id="9796845at2"/>
<dbReference type="STRING" id="137733.SAMN05421767_1133"/>
<name>A0A1H9KCW2_9LACT</name>
<dbReference type="RefSeq" id="WP_089746460.1">
    <property type="nucleotide sequence ID" value="NZ_FOGF01000013.1"/>
</dbReference>
<dbReference type="AlphaFoldDB" id="A0A1H9KCW2"/>
<dbReference type="InterPro" id="IPR018775">
    <property type="entry name" value="RlaP"/>
</dbReference>
<dbReference type="EMBL" id="FOGF01000013">
    <property type="protein sequence ID" value="SEQ96922.1"/>
    <property type="molecule type" value="Genomic_DNA"/>
</dbReference>
<dbReference type="PANTHER" id="PTHR34817:SF2">
    <property type="entry name" value="NUCLEOTIDYLTRANSFERASE"/>
    <property type="match status" value="1"/>
</dbReference>
<reference evidence="1 2" key="1">
    <citation type="submission" date="2016-10" db="EMBL/GenBank/DDBJ databases">
        <authorList>
            <person name="de Groot N.N."/>
        </authorList>
    </citation>
    <scope>NUCLEOTIDE SEQUENCE [LARGE SCALE GENOMIC DNA]</scope>
    <source>
        <strain evidence="1 2">DSM 15827</strain>
    </source>
</reference>
<gene>
    <name evidence="1" type="ORF">SAMN05421767_1133</name>
</gene>
<evidence type="ECO:0000313" key="2">
    <source>
        <dbReference type="Proteomes" id="UP000198556"/>
    </source>
</evidence>
<keyword evidence="2" id="KW-1185">Reference proteome</keyword>
<sequence length="279" mass="32580">MLVKICYNKDENNHQVGGNMQEIIKQQLKEIEIKEQVTILLAVEAGSRTWGFAADNSDYDVRFIYLRRPSDYLRLDKMRDVIEWQLDETLDINGWDLKKFLQLAYKSNATCFEWINSPIVYQARPAEVGILQKVTNAYFDGKKSVYHYWNIAQTNYQSSLESSEISIKKYFHILKSLLSCRYILEIECPVAVPFDDLLKFMPHEVFLEFLGMLIKNQHQTTNDYLVPRNQVIDDFIAVELVRVKAEADQLKSQTPSWQALNHAFLACLNQQGLSRKRKV</sequence>
<dbReference type="PANTHER" id="PTHR34817">
    <property type="entry name" value="NUCLEOTIDYLTRANSFERASE"/>
    <property type="match status" value="1"/>
</dbReference>
<evidence type="ECO:0008006" key="3">
    <source>
        <dbReference type="Google" id="ProtNLM"/>
    </source>
</evidence>
<dbReference type="Proteomes" id="UP000198556">
    <property type="component" value="Unassembled WGS sequence"/>
</dbReference>
<evidence type="ECO:0000313" key="1">
    <source>
        <dbReference type="EMBL" id="SEQ96922.1"/>
    </source>
</evidence>
<protein>
    <recommendedName>
        <fullName evidence="3">Nucleotidyltransferase</fullName>
    </recommendedName>
</protein>